<dbReference type="SUPFAM" id="SSF51338">
    <property type="entry name" value="Composite domain of metallo-dependent hydrolases"/>
    <property type="match status" value="2"/>
</dbReference>
<dbReference type="InterPro" id="IPR006680">
    <property type="entry name" value="Amidohydro-rel"/>
</dbReference>
<evidence type="ECO:0000256" key="1">
    <source>
        <dbReference type="ARBA" id="ARBA00022801"/>
    </source>
</evidence>
<dbReference type="GO" id="GO:0016810">
    <property type="term" value="F:hydrolase activity, acting on carbon-nitrogen (but not peptide) bonds"/>
    <property type="evidence" value="ECO:0007669"/>
    <property type="project" value="InterPro"/>
</dbReference>
<dbReference type="OrthoDB" id="3189065at2"/>
<evidence type="ECO:0000313" key="4">
    <source>
        <dbReference type="Proteomes" id="UP000319818"/>
    </source>
</evidence>
<reference evidence="3 4" key="1">
    <citation type="submission" date="2019-06" db="EMBL/GenBank/DDBJ databases">
        <title>Sequencing the genomes of 1000 actinobacteria strains.</title>
        <authorList>
            <person name="Klenk H.-P."/>
        </authorList>
    </citation>
    <scope>NUCLEOTIDE SEQUENCE [LARGE SCALE GENOMIC DNA]</scope>
    <source>
        <strain evidence="3 4">DSM 45511</strain>
    </source>
</reference>
<dbReference type="EMBL" id="VFPH01000003">
    <property type="protein sequence ID" value="TQM35959.1"/>
    <property type="molecule type" value="Genomic_DNA"/>
</dbReference>
<evidence type="ECO:0000313" key="3">
    <source>
        <dbReference type="EMBL" id="TQM35959.1"/>
    </source>
</evidence>
<sequence>MTPGGWQPAELAEPAGRVSGARLVAPVVLPCDPQCSVLRDAVVDVDEQGRIAHVGPRATAPTSTAPVRTLPGALLPGLVNTHAHTPMIALRGMGGDLPLMRWLQDVMWPAEGRLEAPDVQVAMTSGCVELLRTGCTTSVEMYFFTDAVIDAVSAVGSRVVLTPGIIAAPGWDRLGTWEQMRDDVSARIDAVGVRSGPGERIELGYGPHAAYTLPPHALASVAEHARARDALMHIHVAETTEEDRAQRESHGSVPALLDEVGALGGRVIAAHAVHLSEADIALLASRGAAVAHCPGSNAKLAAGIARVTALRRAGVRVGLGTDGPASGDDLDLWAEARLAGLLARVGSGDAAALTAAELLLMSTRDGAAAIGRDDLGTLEAGRWADIVHVDLDDPTFVAPEDDAQLLSNLVWAGGSRLVRDVWVAGEQVLDGGEPTRVDRRAATVALREVAARIRG</sequence>
<protein>
    <submittedName>
        <fullName evidence="3">5-methylthioadenosine/S-adenosylhomocysteine deaminase</fullName>
    </submittedName>
</protein>
<accession>A0A543FQ42</accession>
<evidence type="ECO:0000259" key="2">
    <source>
        <dbReference type="Pfam" id="PF01979"/>
    </source>
</evidence>
<gene>
    <name evidence="3" type="ORF">FB388_7405</name>
</gene>
<proteinExistence type="predicted"/>
<name>A0A543FQ42_9PSEU</name>
<dbReference type="SUPFAM" id="SSF51556">
    <property type="entry name" value="Metallo-dependent hydrolases"/>
    <property type="match status" value="1"/>
</dbReference>
<comment type="caution">
    <text evidence="3">The sequence shown here is derived from an EMBL/GenBank/DDBJ whole genome shotgun (WGS) entry which is preliminary data.</text>
</comment>
<dbReference type="CDD" id="cd01298">
    <property type="entry name" value="ATZ_TRZ_like"/>
    <property type="match status" value="1"/>
</dbReference>
<feature type="domain" description="Amidohydrolase-related" evidence="2">
    <location>
        <begin position="74"/>
        <end position="428"/>
    </location>
</feature>
<dbReference type="InterPro" id="IPR050287">
    <property type="entry name" value="MTA/SAH_deaminase"/>
</dbReference>
<dbReference type="Gene3D" id="3.20.20.140">
    <property type="entry name" value="Metal-dependent hydrolases"/>
    <property type="match status" value="1"/>
</dbReference>
<dbReference type="PANTHER" id="PTHR43794:SF11">
    <property type="entry name" value="AMIDOHYDROLASE-RELATED DOMAIN-CONTAINING PROTEIN"/>
    <property type="match status" value="1"/>
</dbReference>
<keyword evidence="4" id="KW-1185">Reference proteome</keyword>
<dbReference type="PANTHER" id="PTHR43794">
    <property type="entry name" value="AMINOHYDROLASE SSNA-RELATED"/>
    <property type="match status" value="1"/>
</dbReference>
<dbReference type="RefSeq" id="WP_142107249.1">
    <property type="nucleotide sequence ID" value="NZ_VFPH01000003.1"/>
</dbReference>
<dbReference type="InterPro" id="IPR011059">
    <property type="entry name" value="Metal-dep_hydrolase_composite"/>
</dbReference>
<organism evidence="3 4">
    <name type="scientific">Pseudonocardia cypriaca</name>
    <dbReference type="NCBI Taxonomy" id="882449"/>
    <lineage>
        <taxon>Bacteria</taxon>
        <taxon>Bacillati</taxon>
        <taxon>Actinomycetota</taxon>
        <taxon>Actinomycetes</taxon>
        <taxon>Pseudonocardiales</taxon>
        <taxon>Pseudonocardiaceae</taxon>
        <taxon>Pseudonocardia</taxon>
    </lineage>
</organism>
<dbReference type="Proteomes" id="UP000319818">
    <property type="component" value="Unassembled WGS sequence"/>
</dbReference>
<dbReference type="Gene3D" id="2.30.40.10">
    <property type="entry name" value="Urease, subunit C, domain 1"/>
    <property type="match status" value="1"/>
</dbReference>
<keyword evidence="1" id="KW-0378">Hydrolase</keyword>
<dbReference type="Pfam" id="PF01979">
    <property type="entry name" value="Amidohydro_1"/>
    <property type="match status" value="1"/>
</dbReference>
<dbReference type="InterPro" id="IPR032466">
    <property type="entry name" value="Metal_Hydrolase"/>
</dbReference>
<dbReference type="AlphaFoldDB" id="A0A543FQ42"/>